<organism evidence="10 11">
    <name type="scientific">Theileria orientalis</name>
    <dbReference type="NCBI Taxonomy" id="68886"/>
    <lineage>
        <taxon>Eukaryota</taxon>
        <taxon>Sar</taxon>
        <taxon>Alveolata</taxon>
        <taxon>Apicomplexa</taxon>
        <taxon>Aconoidasida</taxon>
        <taxon>Piroplasmida</taxon>
        <taxon>Theileriidae</taxon>
        <taxon>Theileria</taxon>
    </lineage>
</organism>
<dbReference type="Gene3D" id="3.30.260.10">
    <property type="entry name" value="TCP-1-like chaperonin intermediate domain"/>
    <property type="match status" value="1"/>
</dbReference>
<dbReference type="Proteomes" id="UP000244803">
    <property type="component" value="Chromosome 3"/>
</dbReference>
<evidence type="ECO:0000256" key="6">
    <source>
        <dbReference type="ARBA" id="ARBA00022840"/>
    </source>
</evidence>
<dbReference type="GO" id="GO:0051082">
    <property type="term" value="F:unfolded protein binding"/>
    <property type="evidence" value="ECO:0007669"/>
    <property type="project" value="InterPro"/>
</dbReference>
<dbReference type="SUPFAM" id="SSF48592">
    <property type="entry name" value="GroEL equatorial domain-like"/>
    <property type="match status" value="1"/>
</dbReference>
<dbReference type="FunFam" id="1.10.560.10:FF:000070">
    <property type="entry name" value="Uncharacterized protein"/>
    <property type="match status" value="1"/>
</dbReference>
<comment type="similarity">
    <text evidence="2 9">Belongs to the TCP-1 chaperonin family.</text>
</comment>
<dbReference type="PROSITE" id="PS00751">
    <property type="entry name" value="TCP1_2"/>
    <property type="match status" value="1"/>
</dbReference>
<dbReference type="OrthoDB" id="496at2759"/>
<dbReference type="SUPFAM" id="SSF54849">
    <property type="entry name" value="GroEL-intermediate domain like"/>
    <property type="match status" value="1"/>
</dbReference>
<keyword evidence="7 9" id="KW-0143">Chaperone</keyword>
<evidence type="ECO:0000313" key="11">
    <source>
        <dbReference type="Proteomes" id="UP000244803"/>
    </source>
</evidence>
<dbReference type="InterPro" id="IPR002423">
    <property type="entry name" value="Cpn60/GroEL/TCP-1"/>
</dbReference>
<dbReference type="InterPro" id="IPR012715">
    <property type="entry name" value="Chap_CCT_alpha"/>
</dbReference>
<dbReference type="GO" id="GO:0140662">
    <property type="term" value="F:ATP-dependent protein folding chaperone"/>
    <property type="evidence" value="ECO:0007669"/>
    <property type="project" value="InterPro"/>
</dbReference>
<dbReference type="GO" id="GO:0005524">
    <property type="term" value="F:ATP binding"/>
    <property type="evidence" value="ECO:0007669"/>
    <property type="project" value="UniProtKB-KW"/>
</dbReference>
<dbReference type="InterPro" id="IPR017998">
    <property type="entry name" value="Chaperone_TCP-1"/>
</dbReference>
<keyword evidence="4" id="KW-0963">Cytoplasm</keyword>
<dbReference type="EMBL" id="CP056066">
    <property type="protein sequence ID" value="UKJ89092.2"/>
    <property type="molecule type" value="Genomic_DNA"/>
</dbReference>
<dbReference type="SUPFAM" id="SSF52029">
    <property type="entry name" value="GroEL apical domain-like"/>
    <property type="match status" value="1"/>
</dbReference>
<dbReference type="Gene3D" id="3.50.7.10">
    <property type="entry name" value="GroEL"/>
    <property type="match status" value="1"/>
</dbReference>
<dbReference type="InterPro" id="IPR027413">
    <property type="entry name" value="GROEL-like_equatorial_sf"/>
</dbReference>
<reference evidence="10" key="1">
    <citation type="submission" date="2022-07" db="EMBL/GenBank/DDBJ databases">
        <title>Evaluation of T. orientalis genome assembly methods using nanopore sequencing and analysis of variation between genomes.</title>
        <authorList>
            <person name="Yam J."/>
            <person name="Micallef M.L."/>
            <person name="Liu M."/>
            <person name="Djordjevic S.P."/>
            <person name="Bogema D.R."/>
            <person name="Jenkins C."/>
        </authorList>
    </citation>
    <scope>NUCLEOTIDE SEQUENCE</scope>
    <source>
        <strain evidence="10">Fish Creek</strain>
    </source>
</reference>
<evidence type="ECO:0000256" key="4">
    <source>
        <dbReference type="ARBA" id="ARBA00022490"/>
    </source>
</evidence>
<proteinExistence type="inferred from homology"/>
<dbReference type="GO" id="GO:0005737">
    <property type="term" value="C:cytoplasm"/>
    <property type="evidence" value="ECO:0007669"/>
    <property type="project" value="UniProtKB-SubCell"/>
</dbReference>
<dbReference type="CDD" id="cd03335">
    <property type="entry name" value="TCP1_alpha"/>
    <property type="match status" value="1"/>
</dbReference>
<dbReference type="GO" id="GO:0016887">
    <property type="term" value="F:ATP hydrolysis activity"/>
    <property type="evidence" value="ECO:0007669"/>
    <property type="project" value="InterPro"/>
</dbReference>
<keyword evidence="5 9" id="KW-0547">Nucleotide-binding</keyword>
<comment type="subcellular location">
    <subcellularLocation>
        <location evidence="1">Cytoplasm</location>
    </subcellularLocation>
</comment>
<evidence type="ECO:0000256" key="2">
    <source>
        <dbReference type="ARBA" id="ARBA00008020"/>
    </source>
</evidence>
<evidence type="ECO:0000256" key="7">
    <source>
        <dbReference type="ARBA" id="ARBA00023186"/>
    </source>
</evidence>
<evidence type="ECO:0000256" key="1">
    <source>
        <dbReference type="ARBA" id="ARBA00004496"/>
    </source>
</evidence>
<dbReference type="InterPro" id="IPR027409">
    <property type="entry name" value="GroEL-like_apical_dom_sf"/>
</dbReference>
<name>A0A976QS93_THEOR</name>
<dbReference type="InterPro" id="IPR053374">
    <property type="entry name" value="TCP-1_chaperonin"/>
</dbReference>
<evidence type="ECO:0000313" key="10">
    <source>
        <dbReference type="EMBL" id="UKJ89092.2"/>
    </source>
</evidence>
<dbReference type="InterPro" id="IPR002194">
    <property type="entry name" value="Chaperonin_TCP-1_CS"/>
</dbReference>
<dbReference type="InterPro" id="IPR054827">
    <property type="entry name" value="thermosome_alpha"/>
</dbReference>
<accession>A0A976QS93</accession>
<dbReference type="NCBIfam" id="NF041083">
    <property type="entry name" value="thermosome_beta"/>
    <property type="match status" value="1"/>
</dbReference>
<keyword evidence="6 9" id="KW-0067">ATP-binding</keyword>
<evidence type="ECO:0000256" key="8">
    <source>
        <dbReference type="ARBA" id="ARBA00030049"/>
    </source>
</evidence>
<dbReference type="Gene3D" id="1.10.560.10">
    <property type="entry name" value="GroEL-like equatorial domain"/>
    <property type="match status" value="1"/>
</dbReference>
<dbReference type="PRINTS" id="PR00304">
    <property type="entry name" value="TCOMPLEXTCP1"/>
</dbReference>
<evidence type="ECO:0000256" key="5">
    <source>
        <dbReference type="ARBA" id="ARBA00022741"/>
    </source>
</evidence>
<dbReference type="NCBIfam" id="NF041082">
    <property type="entry name" value="thermosome_alpha"/>
    <property type="match status" value="1"/>
</dbReference>
<dbReference type="Pfam" id="PF00118">
    <property type="entry name" value="Cpn60_TCP1"/>
    <property type="match status" value="1"/>
</dbReference>
<dbReference type="InterPro" id="IPR027410">
    <property type="entry name" value="TCP-1-like_intermed_sf"/>
</dbReference>
<dbReference type="PROSITE" id="PS00750">
    <property type="entry name" value="TCP1_1"/>
    <property type="match status" value="1"/>
</dbReference>
<evidence type="ECO:0000256" key="9">
    <source>
        <dbReference type="RuleBase" id="RU004187"/>
    </source>
</evidence>
<dbReference type="PANTHER" id="PTHR11353">
    <property type="entry name" value="CHAPERONIN"/>
    <property type="match status" value="1"/>
</dbReference>
<gene>
    <name evidence="10" type="ORF">MACJ_002338</name>
</gene>
<dbReference type="PROSITE" id="PS00995">
    <property type="entry name" value="TCP1_3"/>
    <property type="match status" value="1"/>
</dbReference>
<dbReference type="AlphaFoldDB" id="A0A976QS93"/>
<protein>
    <recommendedName>
        <fullName evidence="3">T-complex protein 1 subunit alpha</fullName>
    </recommendedName>
    <alternativeName>
        <fullName evidence="8">CCT-alpha</fullName>
    </alternativeName>
</protein>
<evidence type="ECO:0000256" key="3">
    <source>
        <dbReference type="ARBA" id="ARBA00014424"/>
    </source>
</evidence>
<sequence>MTVGILGQRTTGKDVRAGNVTAVQAIANILKSSLGPKGLDKMLVDDLGDVTITNDGATMLKQLEVQHPAAKLLVDLSELQDKEVGDGTTSVVLVAAELLKRANELANSGIHPTSIITGYKMALKESVKYIREHLSLSLDSMGEDVLLNIAKTTLSSKMAGFDSGYFAQMVVNAIKTVKTLNDDGDYKYPVGRVNVIKVHGKSAKESYLVNGYAILMGRASQGMPTSVKNAKIAFLDFPLKQYRLHLGVKVNITKPEELEQIRLKEKDITKERVKKILDTGCNVVLSSQGIDDMSMKYFVEAGVIAVRRVPKKDLKNISKITKGKLLLTLSTFDGDEEFSSDYLGTCESVEEKRIGDWDALFFNTGDENKGNMTNVQVGDSSCTMILRGANDFFINELERSVHDALCALSTALEQNSLVPGGGSVESNLSIHLRNYSKSVSSREQLAIDEFAEALLVIPKTLSLNAALDATEYVSILKSYHAKYYANKDENPDYKWYGLSLNDGKIDNNLKMGVLEATVSKIKSIKFATEAAITILRIDDLITLEPEKELPNEDD</sequence>